<comment type="subcellular location">
    <subcellularLocation>
        <location evidence="1">Nucleus</location>
    </subcellularLocation>
</comment>
<dbReference type="PROSITE" id="PS00446">
    <property type="entry name" value="RNA_POL_D_30KD"/>
    <property type="match status" value="1"/>
</dbReference>
<dbReference type="Proteomes" id="UP001302602">
    <property type="component" value="Unassembled WGS sequence"/>
</dbReference>
<dbReference type="GO" id="GO:0005736">
    <property type="term" value="C:RNA polymerase I complex"/>
    <property type="evidence" value="ECO:0007669"/>
    <property type="project" value="TreeGrafter"/>
</dbReference>
<sequence length="463" mass="51998">MSSLKSIEKASVLGCLHSLFQSPELTQKLKAHRSAASRMQACKPGTGGQVFLDSAAVQAARDPKVLLQEFPVEPTTSSANPTINPNLVAMPHKPPTKEELERRKIVGIHEETITDVTSTDFPGHYPGEDHSWDIERFRRGFRVEFHQNDPFEASFSLIGIDASIANAFRRIMIADIPTLAIETVFINNNTSVIQDEVLSHRLGLIPFKGGYEGLHKFLKPWRKPDDESQVNNSYYDYNTVSLRLEVKCEHNEKAAPGETDPTKLYKHAHVYARDIEFCPVGRQGKYFSGENAIAPVNPDILIAKLRPGQEISLSMHMHKGVGSDHAKFSPVATASYRLMPVIQIEQPILGRDAEKFARCFPKGVIGLEKVTKKEAAQKGSGYEGHQGELKAVVRDPMRDTVSRECLRHDEFKGKVKLGRRRDHFIYLVESTGQWKSDDIFLAAVEHLKKRAQSLEKQVINMVR</sequence>
<dbReference type="NCBIfam" id="NF001988">
    <property type="entry name" value="PRK00783.1"/>
    <property type="match status" value="1"/>
</dbReference>
<evidence type="ECO:0000256" key="5">
    <source>
        <dbReference type="ARBA" id="ARBA00023242"/>
    </source>
</evidence>
<dbReference type="InterPro" id="IPR001514">
    <property type="entry name" value="DNA-dir_RNA_pol_30-40kDasu_CS"/>
</dbReference>
<dbReference type="Gene3D" id="3.30.1360.10">
    <property type="entry name" value="RNA polymerase, RBP11-like subunit"/>
    <property type="match status" value="1"/>
</dbReference>
<evidence type="ECO:0000256" key="4">
    <source>
        <dbReference type="ARBA" id="ARBA00023163"/>
    </source>
</evidence>
<dbReference type="GO" id="GO:0005666">
    <property type="term" value="C:RNA polymerase III complex"/>
    <property type="evidence" value="ECO:0007669"/>
    <property type="project" value="TreeGrafter"/>
</dbReference>
<evidence type="ECO:0000256" key="2">
    <source>
        <dbReference type="ARBA" id="ARBA00022083"/>
    </source>
</evidence>
<dbReference type="PANTHER" id="PTHR11800:SF13">
    <property type="entry name" value="DNA-DIRECTED RNA POLYMERASES I AND III SUBUNIT RPAC1"/>
    <property type="match status" value="1"/>
</dbReference>
<keyword evidence="10" id="KW-1185">Reference proteome</keyword>
<dbReference type="InterPro" id="IPR050518">
    <property type="entry name" value="Rpo3/RPB3_RNA_Pol_subunit"/>
</dbReference>
<name>A0AAN6UAJ9_9PEZI</name>
<evidence type="ECO:0000313" key="10">
    <source>
        <dbReference type="Proteomes" id="UP001302602"/>
    </source>
</evidence>
<dbReference type="InterPro" id="IPR033901">
    <property type="entry name" value="RNAPI/III_AC40"/>
</dbReference>
<reference evidence="9" key="1">
    <citation type="journal article" date="2023" name="Mol. Phylogenet. Evol.">
        <title>Genome-scale phylogeny and comparative genomics of the fungal order Sordariales.</title>
        <authorList>
            <person name="Hensen N."/>
            <person name="Bonometti L."/>
            <person name="Westerberg I."/>
            <person name="Brannstrom I.O."/>
            <person name="Guillou S."/>
            <person name="Cros-Aarteil S."/>
            <person name="Calhoun S."/>
            <person name="Haridas S."/>
            <person name="Kuo A."/>
            <person name="Mondo S."/>
            <person name="Pangilinan J."/>
            <person name="Riley R."/>
            <person name="LaButti K."/>
            <person name="Andreopoulos B."/>
            <person name="Lipzen A."/>
            <person name="Chen C."/>
            <person name="Yan M."/>
            <person name="Daum C."/>
            <person name="Ng V."/>
            <person name="Clum A."/>
            <person name="Steindorff A."/>
            <person name="Ohm R.A."/>
            <person name="Martin F."/>
            <person name="Silar P."/>
            <person name="Natvig D.O."/>
            <person name="Lalanne C."/>
            <person name="Gautier V."/>
            <person name="Ament-Velasquez S.L."/>
            <person name="Kruys A."/>
            <person name="Hutchinson M.I."/>
            <person name="Powell A.J."/>
            <person name="Barry K."/>
            <person name="Miller A.N."/>
            <person name="Grigoriev I.V."/>
            <person name="Debuchy R."/>
            <person name="Gladieux P."/>
            <person name="Hiltunen Thoren M."/>
            <person name="Johannesson H."/>
        </authorList>
    </citation>
    <scope>NUCLEOTIDE SEQUENCE</scope>
    <source>
        <strain evidence="9">CBS 731.68</strain>
    </source>
</reference>
<dbReference type="InterPro" id="IPR036643">
    <property type="entry name" value="RNApol_insert_sf"/>
</dbReference>
<dbReference type="SMART" id="SM00662">
    <property type="entry name" value="RPOLD"/>
    <property type="match status" value="1"/>
</dbReference>
<dbReference type="EMBL" id="MU853223">
    <property type="protein sequence ID" value="KAK4128951.1"/>
    <property type="molecule type" value="Genomic_DNA"/>
</dbReference>
<dbReference type="HAMAP" id="MF_00320">
    <property type="entry name" value="RNApol_arch_Rpo3"/>
    <property type="match status" value="1"/>
</dbReference>
<comment type="similarity">
    <text evidence="6">Belongs to the archaeal Rpo3/eukaryotic RPB3 RNA polymerase subunit family.</text>
</comment>
<keyword evidence="5" id="KW-0539">Nucleus</keyword>
<keyword evidence="4" id="KW-0804">Transcription</keyword>
<dbReference type="SUPFAM" id="SSF56553">
    <property type="entry name" value="Insert subdomain of RNA polymerase alpha subunit"/>
    <property type="match status" value="1"/>
</dbReference>
<dbReference type="GeneID" id="87828548"/>
<dbReference type="GO" id="GO:0055029">
    <property type="term" value="C:nuclear DNA-directed RNA polymerase complex"/>
    <property type="evidence" value="ECO:0007669"/>
    <property type="project" value="UniProtKB-ARBA"/>
</dbReference>
<evidence type="ECO:0000313" key="9">
    <source>
        <dbReference type="EMBL" id="KAK4128951.1"/>
    </source>
</evidence>
<accession>A0AAN6UAJ9</accession>
<feature type="compositionally biased region" description="Polar residues" evidence="7">
    <location>
        <begin position="74"/>
        <end position="85"/>
    </location>
</feature>
<dbReference type="InterPro" id="IPR011262">
    <property type="entry name" value="DNA-dir_RNA_pol_insert"/>
</dbReference>
<dbReference type="InterPro" id="IPR036603">
    <property type="entry name" value="RBP11-like"/>
</dbReference>
<organism evidence="9 10">
    <name type="scientific">Parathielavia appendiculata</name>
    <dbReference type="NCBI Taxonomy" id="2587402"/>
    <lineage>
        <taxon>Eukaryota</taxon>
        <taxon>Fungi</taxon>
        <taxon>Dikarya</taxon>
        <taxon>Ascomycota</taxon>
        <taxon>Pezizomycotina</taxon>
        <taxon>Sordariomycetes</taxon>
        <taxon>Sordariomycetidae</taxon>
        <taxon>Sordariales</taxon>
        <taxon>Chaetomiaceae</taxon>
        <taxon>Parathielavia</taxon>
    </lineage>
</organism>
<evidence type="ECO:0000256" key="7">
    <source>
        <dbReference type="SAM" id="MobiDB-lite"/>
    </source>
</evidence>
<dbReference type="PANTHER" id="PTHR11800">
    <property type="entry name" value="DNA-DIRECTED RNA POLYMERASE"/>
    <property type="match status" value="1"/>
</dbReference>
<dbReference type="InterPro" id="IPR011263">
    <property type="entry name" value="DNA-dir_RNA_pol_RpoA/D/Rpb3"/>
</dbReference>
<dbReference type="RefSeq" id="XP_062652722.1">
    <property type="nucleotide sequence ID" value="XM_062791779.1"/>
</dbReference>
<dbReference type="GO" id="GO:0003677">
    <property type="term" value="F:DNA binding"/>
    <property type="evidence" value="ECO:0007669"/>
    <property type="project" value="InterPro"/>
</dbReference>
<evidence type="ECO:0000256" key="3">
    <source>
        <dbReference type="ARBA" id="ARBA00022478"/>
    </source>
</evidence>
<gene>
    <name evidence="9" type="ORF">N657DRAFT_639478</name>
</gene>
<evidence type="ECO:0000256" key="6">
    <source>
        <dbReference type="ARBA" id="ARBA00025804"/>
    </source>
</evidence>
<protein>
    <recommendedName>
        <fullName evidence="2">DNA-directed RNA polymerases I and III subunit RPAC1</fullName>
    </recommendedName>
</protein>
<dbReference type="GO" id="GO:0046983">
    <property type="term" value="F:protein dimerization activity"/>
    <property type="evidence" value="ECO:0007669"/>
    <property type="project" value="InterPro"/>
</dbReference>
<dbReference type="Gene3D" id="2.170.120.12">
    <property type="entry name" value="DNA-directed RNA polymerase, insert domain"/>
    <property type="match status" value="1"/>
</dbReference>
<dbReference type="GO" id="GO:0003899">
    <property type="term" value="F:DNA-directed RNA polymerase activity"/>
    <property type="evidence" value="ECO:0007669"/>
    <property type="project" value="InterPro"/>
</dbReference>
<dbReference type="AlphaFoldDB" id="A0AAN6UAJ9"/>
<dbReference type="Pfam" id="PF01193">
    <property type="entry name" value="RNA_pol_L"/>
    <property type="match status" value="1"/>
</dbReference>
<dbReference type="FunFam" id="2.170.120.12:FF:000003">
    <property type="entry name" value="Dna-directed rna polymerases i and iii subunit"/>
    <property type="match status" value="1"/>
</dbReference>
<feature type="domain" description="DNA-directed RNA polymerase RpoA/D/Rpb3-type" evidence="8">
    <location>
        <begin position="152"/>
        <end position="457"/>
    </location>
</feature>
<keyword evidence="3" id="KW-0240">DNA-directed RNA polymerase</keyword>
<dbReference type="SUPFAM" id="SSF55257">
    <property type="entry name" value="RBP11-like subunits of RNA polymerase"/>
    <property type="match status" value="1"/>
</dbReference>
<feature type="region of interest" description="Disordered" evidence="7">
    <location>
        <begin position="74"/>
        <end position="98"/>
    </location>
</feature>
<dbReference type="GO" id="GO:0006351">
    <property type="term" value="P:DNA-templated transcription"/>
    <property type="evidence" value="ECO:0007669"/>
    <property type="project" value="InterPro"/>
</dbReference>
<dbReference type="InterPro" id="IPR022842">
    <property type="entry name" value="RNAP_Rpo3/Rpb3/RPAC1"/>
</dbReference>
<dbReference type="CDD" id="cd07032">
    <property type="entry name" value="RNAP_I_II_AC40"/>
    <property type="match status" value="1"/>
</dbReference>
<comment type="caution">
    <text evidence="9">The sequence shown here is derived from an EMBL/GenBank/DDBJ whole genome shotgun (WGS) entry which is preliminary data.</text>
</comment>
<evidence type="ECO:0000256" key="1">
    <source>
        <dbReference type="ARBA" id="ARBA00004123"/>
    </source>
</evidence>
<reference evidence="9" key="2">
    <citation type="submission" date="2023-05" db="EMBL/GenBank/DDBJ databases">
        <authorList>
            <consortium name="Lawrence Berkeley National Laboratory"/>
            <person name="Steindorff A."/>
            <person name="Hensen N."/>
            <person name="Bonometti L."/>
            <person name="Westerberg I."/>
            <person name="Brannstrom I.O."/>
            <person name="Guillou S."/>
            <person name="Cros-Aarteil S."/>
            <person name="Calhoun S."/>
            <person name="Haridas S."/>
            <person name="Kuo A."/>
            <person name="Mondo S."/>
            <person name="Pangilinan J."/>
            <person name="Riley R."/>
            <person name="Labutti K."/>
            <person name="Andreopoulos B."/>
            <person name="Lipzen A."/>
            <person name="Chen C."/>
            <person name="Yanf M."/>
            <person name="Daum C."/>
            <person name="Ng V."/>
            <person name="Clum A."/>
            <person name="Ohm R."/>
            <person name="Martin F."/>
            <person name="Silar P."/>
            <person name="Natvig D."/>
            <person name="Lalanne C."/>
            <person name="Gautier V."/>
            <person name="Ament-Velasquez S.L."/>
            <person name="Kruys A."/>
            <person name="Hutchinson M.I."/>
            <person name="Powell A.J."/>
            <person name="Barry K."/>
            <person name="Miller A.N."/>
            <person name="Grigoriev I.V."/>
            <person name="Debuchy R."/>
            <person name="Gladieux P."/>
            <person name="Thoren M.H."/>
            <person name="Johannesson H."/>
        </authorList>
    </citation>
    <scope>NUCLEOTIDE SEQUENCE</scope>
    <source>
        <strain evidence="9">CBS 731.68</strain>
    </source>
</reference>
<dbReference type="Pfam" id="PF01000">
    <property type="entry name" value="RNA_pol_A_bac"/>
    <property type="match status" value="1"/>
</dbReference>
<evidence type="ECO:0000259" key="8">
    <source>
        <dbReference type="SMART" id="SM00662"/>
    </source>
</evidence>
<proteinExistence type="inferred from homology"/>